<evidence type="ECO:0000313" key="1">
    <source>
        <dbReference type="EMBL" id="KAG7375138.1"/>
    </source>
</evidence>
<dbReference type="AlphaFoldDB" id="A0A8T1V513"/>
<accession>A0A8T1V513</accession>
<comment type="caution">
    <text evidence="1">The sequence shown here is derived from an EMBL/GenBank/DDBJ whole genome shotgun (WGS) entry which is preliminary data.</text>
</comment>
<organism evidence="1 2">
    <name type="scientific">Phytophthora pseudosyringae</name>
    <dbReference type="NCBI Taxonomy" id="221518"/>
    <lineage>
        <taxon>Eukaryota</taxon>
        <taxon>Sar</taxon>
        <taxon>Stramenopiles</taxon>
        <taxon>Oomycota</taxon>
        <taxon>Peronosporomycetes</taxon>
        <taxon>Peronosporales</taxon>
        <taxon>Peronosporaceae</taxon>
        <taxon>Phytophthora</taxon>
    </lineage>
</organism>
<gene>
    <name evidence="1" type="ORF">PHYPSEUDO_003282</name>
</gene>
<keyword evidence="2" id="KW-1185">Reference proteome</keyword>
<proteinExistence type="predicted"/>
<dbReference type="Proteomes" id="UP000694044">
    <property type="component" value="Unassembled WGS sequence"/>
</dbReference>
<dbReference type="PANTHER" id="PTHR21521">
    <property type="entry name" value="AMUN, ISOFORM A"/>
    <property type="match status" value="1"/>
</dbReference>
<reference evidence="1" key="1">
    <citation type="submission" date="2021-02" db="EMBL/GenBank/DDBJ databases">
        <authorList>
            <person name="Palmer J.M."/>
        </authorList>
    </citation>
    <scope>NUCLEOTIDE SEQUENCE</scope>
    <source>
        <strain evidence="1">SCRP734</strain>
    </source>
</reference>
<dbReference type="PANTHER" id="PTHR21521:SF0">
    <property type="entry name" value="AMUN, ISOFORM A"/>
    <property type="match status" value="1"/>
</dbReference>
<feature type="non-terminal residue" evidence="1">
    <location>
        <position position="1"/>
    </location>
</feature>
<name>A0A8T1V513_9STRA</name>
<evidence type="ECO:0000313" key="2">
    <source>
        <dbReference type="Proteomes" id="UP000694044"/>
    </source>
</evidence>
<dbReference type="EMBL" id="JAGDFM010001659">
    <property type="protein sequence ID" value="KAG7375138.1"/>
    <property type="molecule type" value="Genomic_DNA"/>
</dbReference>
<sequence length="84" mass="8993">FLAATFLQVGPATASAVLAVYVASVPFMADEALEAIAGVIGPRKYTLPHFLSFAEQLRAKAEWLNEQRAANDDEKAGVADLWTA</sequence>
<protein>
    <submittedName>
        <fullName evidence="1">Uncharacterized protein</fullName>
    </submittedName>
</protein>
<dbReference type="OrthoDB" id="8249012at2759"/>